<keyword evidence="10" id="KW-0234">DNA repair</keyword>
<evidence type="ECO:0000256" key="10">
    <source>
        <dbReference type="ARBA" id="ARBA00023204"/>
    </source>
</evidence>
<dbReference type="InterPro" id="IPR012170">
    <property type="entry name" value="TFIIH_SSL1/p44"/>
</dbReference>
<dbReference type="InterPro" id="IPR046349">
    <property type="entry name" value="C1-like_sf"/>
</dbReference>
<reference evidence="17" key="1">
    <citation type="journal article" date="2016" name="Nat. Commun.">
        <title>Genome analysis of three Pneumocystis species reveals adaptation mechanisms to life exclusively in mammalian hosts.</title>
        <authorList>
            <person name="Ma L."/>
            <person name="Chen Z."/>
            <person name="Huang D.W."/>
            <person name="Kutty G."/>
            <person name="Ishihara M."/>
            <person name="Wang H."/>
            <person name="Abouelleil A."/>
            <person name="Bishop L."/>
            <person name="Davey E."/>
            <person name="Deng R."/>
            <person name="Deng X."/>
            <person name="Fan L."/>
            <person name="Fantoni G."/>
            <person name="Fitzgerald M."/>
            <person name="Gogineni E."/>
            <person name="Goldberg J.M."/>
            <person name="Handley G."/>
            <person name="Hu X."/>
            <person name="Huber C."/>
            <person name="Jiao X."/>
            <person name="Jones K."/>
            <person name="Levin J.Z."/>
            <person name="Liu Y."/>
            <person name="Macdonald P."/>
            <person name="Melnikov A."/>
            <person name="Raley C."/>
            <person name="Sassi M."/>
            <person name="Sherman B.T."/>
            <person name="Song X."/>
            <person name="Sykes S."/>
            <person name="Tran B."/>
            <person name="Walsh L."/>
            <person name="Xia Y."/>
            <person name="Yang J."/>
            <person name="Young S."/>
            <person name="Zeng Q."/>
            <person name="Zheng X."/>
            <person name="Stephens R."/>
            <person name="Nusbaum C."/>
            <person name="Birren B.W."/>
            <person name="Azadi P."/>
            <person name="Lempicki R.A."/>
            <person name="Cuomo C.A."/>
            <person name="Kovacs J.A."/>
        </authorList>
    </citation>
    <scope>NUCLEOTIDE SEQUENCE [LARGE SCALE GENOMIC DNA]</scope>
    <source>
        <strain evidence="17">RU7</strain>
    </source>
</reference>
<dbReference type="VEuPathDB" id="FungiDB:T551_01988"/>
<evidence type="ECO:0000256" key="12">
    <source>
        <dbReference type="PIRNR" id="PIRNR015919"/>
    </source>
</evidence>
<keyword evidence="7 12" id="KW-0862">Zinc</keyword>
<dbReference type="EMBL" id="LFWA01000008">
    <property type="protein sequence ID" value="KTW30044.1"/>
    <property type="molecule type" value="Genomic_DNA"/>
</dbReference>
<keyword evidence="8 12" id="KW-0805">Transcription regulation</keyword>
<evidence type="ECO:0000256" key="4">
    <source>
        <dbReference type="ARBA" id="ARBA00022723"/>
    </source>
</evidence>
<keyword evidence="6" id="KW-0863">Zinc-finger</keyword>
<evidence type="ECO:0000256" key="11">
    <source>
        <dbReference type="ARBA" id="ARBA00023242"/>
    </source>
</evidence>
<dbReference type="GO" id="GO:0016251">
    <property type="term" value="F:RNA polymerase II general transcription initiation factor activity"/>
    <property type="evidence" value="ECO:0007669"/>
    <property type="project" value="EnsemblFungi"/>
</dbReference>
<dbReference type="SUPFAM" id="SSF53300">
    <property type="entry name" value="vWA-like"/>
    <property type="match status" value="1"/>
</dbReference>
<dbReference type="Gene3D" id="3.40.50.410">
    <property type="entry name" value="von Willebrand factor, type A domain"/>
    <property type="match status" value="1"/>
</dbReference>
<dbReference type="PIRSF" id="PIRSF015919">
    <property type="entry name" value="TFIIH_SSL1"/>
    <property type="match status" value="1"/>
</dbReference>
<dbReference type="GO" id="GO:0006289">
    <property type="term" value="P:nucleotide-excision repair"/>
    <property type="evidence" value="ECO:0007669"/>
    <property type="project" value="UniProtKB-UniRule"/>
</dbReference>
<dbReference type="GO" id="GO:0005675">
    <property type="term" value="C:transcription factor TFIIH holo complex"/>
    <property type="evidence" value="ECO:0007669"/>
    <property type="project" value="UniProtKB-UniRule"/>
</dbReference>
<feature type="compositionally biased region" description="Basic residues" evidence="14">
    <location>
        <begin position="30"/>
        <end position="42"/>
    </location>
</feature>
<comment type="subcellular location">
    <subcellularLocation>
        <location evidence="2 12">Nucleus</location>
    </subcellularLocation>
</comment>
<dbReference type="Pfam" id="PF04056">
    <property type="entry name" value="Ssl1"/>
    <property type="match status" value="1"/>
</dbReference>
<dbReference type="PROSITE" id="PS50234">
    <property type="entry name" value="VWFA"/>
    <property type="match status" value="1"/>
</dbReference>
<dbReference type="PANTHER" id="PTHR12695:SF2">
    <property type="entry name" value="GENERAL TRANSCRIPTION FACTOR IIH SUBUNIT 2-RELATED"/>
    <property type="match status" value="1"/>
</dbReference>
<dbReference type="GO" id="GO:0008270">
    <property type="term" value="F:zinc ion binding"/>
    <property type="evidence" value="ECO:0007669"/>
    <property type="project" value="UniProtKB-UniRule"/>
</dbReference>
<evidence type="ECO:0000313" key="17">
    <source>
        <dbReference type="Proteomes" id="UP000053447"/>
    </source>
</evidence>
<dbReference type="FunFam" id="3.30.40.10:FF:000477">
    <property type="entry name" value="General transcription and DNA repair factor IIH"/>
    <property type="match status" value="1"/>
</dbReference>
<feature type="zinc finger region" description="C4-type" evidence="13">
    <location>
        <begin position="328"/>
        <end position="345"/>
    </location>
</feature>
<comment type="similarity">
    <text evidence="3 12">Belongs to the GTF2H2 family.</text>
</comment>
<protein>
    <recommendedName>
        <fullName evidence="12">General transcription and DNA repair factor IIH</fullName>
    </recommendedName>
</protein>
<keyword evidence="11 12" id="KW-0539">Nucleus</keyword>
<dbReference type="InterPro" id="IPR007198">
    <property type="entry name" value="Ssl1-like"/>
</dbReference>
<dbReference type="RefSeq" id="XP_018229605.1">
    <property type="nucleotide sequence ID" value="XM_018374251.1"/>
</dbReference>
<proteinExistence type="inferred from homology"/>
<dbReference type="FunFam" id="3.40.50.410:FF:000015">
    <property type="entry name" value="General transcription factor IIH subunit 2"/>
    <property type="match status" value="1"/>
</dbReference>
<comment type="caution">
    <text evidence="16">The sequence shown here is derived from an EMBL/GenBank/DDBJ whole genome shotgun (WGS) entry which is preliminary data.</text>
</comment>
<evidence type="ECO:0000313" key="16">
    <source>
        <dbReference type="EMBL" id="KTW30044.1"/>
    </source>
</evidence>
<dbReference type="PANTHER" id="PTHR12695">
    <property type="entry name" value="GENERAL TRANSCRIPTION FACTOR IIH SUBUNIT 2"/>
    <property type="match status" value="1"/>
</dbReference>
<dbReference type="OrthoDB" id="284275at2759"/>
<accession>A0A0W4ZNU4</accession>
<dbReference type="SMART" id="SM00327">
    <property type="entry name" value="VWA"/>
    <property type="match status" value="1"/>
</dbReference>
<evidence type="ECO:0000256" key="13">
    <source>
        <dbReference type="PIRSR" id="PIRSR015919-1"/>
    </source>
</evidence>
<dbReference type="Proteomes" id="UP000053447">
    <property type="component" value="Unassembled WGS sequence"/>
</dbReference>
<keyword evidence="17" id="KW-1185">Reference proteome</keyword>
<sequence length="447" mass="50735">MRDSDSDYIESETSSDISLFEGKKGEEKTKKKKKHSKNANHRLSHSNSVINYTWEKEYHRSWDIVQEDQQGSLATTLLQITQAGKRKRILRDAIPLQRGIIRHLVLVLDLTISMGKRDLIPSRYVVSIDQASSFVSEYFEQNPLAQLGIIGMRDGRAISISPYGGNPHEHLMTLSRLKQMDPSGDASLQNALEMARTILYPVPKHGTREVLLIFGSLTSFDPGDIYETINVLIEEKIRVYVIGLSASMSVCQQICKETNAGDESSYGIVLNEQHFHDLLMQFVIPPALKKSHKFLETLIMMGFPSKLIENDETLCACHSDVIKEGYLCPRCFSKVCSLPINCPCCDLTLILSTHLARSYHHLFPLKNWIEVPWEEAYSTHCYACLIPFPEKHEVTSITHSVSISSRYACSECHKHFCIDCDVFAHEILFECIGCQSTLNYKNENKNV</sequence>
<feature type="region of interest" description="Disordered" evidence="14">
    <location>
        <begin position="1"/>
        <end position="42"/>
    </location>
</feature>
<dbReference type="InterPro" id="IPR013083">
    <property type="entry name" value="Znf_RING/FYVE/PHD"/>
</dbReference>
<evidence type="ECO:0000256" key="6">
    <source>
        <dbReference type="ARBA" id="ARBA00022771"/>
    </source>
</evidence>
<organism evidence="16 17">
    <name type="scientific">Pneumocystis jirovecii (strain RU7)</name>
    <name type="common">Human pneumocystis pneumonia agent</name>
    <dbReference type="NCBI Taxonomy" id="1408657"/>
    <lineage>
        <taxon>Eukaryota</taxon>
        <taxon>Fungi</taxon>
        <taxon>Dikarya</taxon>
        <taxon>Ascomycota</taxon>
        <taxon>Taphrinomycotina</taxon>
        <taxon>Pneumocystomycetes</taxon>
        <taxon>Pneumocystaceae</taxon>
        <taxon>Pneumocystis</taxon>
    </lineage>
</organism>
<evidence type="ECO:0000256" key="14">
    <source>
        <dbReference type="SAM" id="MobiDB-lite"/>
    </source>
</evidence>
<dbReference type="SUPFAM" id="SSF57889">
    <property type="entry name" value="Cysteine-rich domain"/>
    <property type="match status" value="1"/>
</dbReference>
<evidence type="ECO:0000256" key="9">
    <source>
        <dbReference type="ARBA" id="ARBA00023163"/>
    </source>
</evidence>
<evidence type="ECO:0000259" key="15">
    <source>
        <dbReference type="PROSITE" id="PS50234"/>
    </source>
</evidence>
<dbReference type="GO" id="GO:0006367">
    <property type="term" value="P:transcription initiation at RNA polymerase II promoter"/>
    <property type="evidence" value="ECO:0007669"/>
    <property type="project" value="EnsemblFungi"/>
</dbReference>
<dbReference type="Pfam" id="PF07975">
    <property type="entry name" value="C1_4"/>
    <property type="match status" value="1"/>
</dbReference>
<dbReference type="GO" id="GO:0000439">
    <property type="term" value="C:transcription factor TFIIH core complex"/>
    <property type="evidence" value="ECO:0007669"/>
    <property type="project" value="UniProtKB-UniRule"/>
</dbReference>
<dbReference type="InterPro" id="IPR004595">
    <property type="entry name" value="TFIIH_C1-like_dom"/>
</dbReference>
<keyword evidence="4 12" id="KW-0479">Metal-binding</keyword>
<feature type="compositionally biased region" description="Acidic residues" evidence="14">
    <location>
        <begin position="1"/>
        <end position="10"/>
    </location>
</feature>
<feature type="domain" description="VWFA" evidence="15">
    <location>
        <begin position="103"/>
        <end position="298"/>
    </location>
</feature>
<dbReference type="GO" id="GO:0006357">
    <property type="term" value="P:regulation of transcription by RNA polymerase II"/>
    <property type="evidence" value="ECO:0007669"/>
    <property type="project" value="UniProtKB-UniRule"/>
</dbReference>
<dbReference type="NCBIfam" id="TIGR00622">
    <property type="entry name" value="ssl1"/>
    <property type="match status" value="1"/>
</dbReference>
<evidence type="ECO:0000256" key="8">
    <source>
        <dbReference type="ARBA" id="ARBA00023015"/>
    </source>
</evidence>
<dbReference type="InterPro" id="IPR002035">
    <property type="entry name" value="VWF_A"/>
</dbReference>
<evidence type="ECO:0000256" key="1">
    <source>
        <dbReference type="ARBA" id="ARBA00002817"/>
    </source>
</evidence>
<dbReference type="AlphaFoldDB" id="A0A0W4ZNU4"/>
<evidence type="ECO:0000256" key="7">
    <source>
        <dbReference type="ARBA" id="ARBA00022833"/>
    </source>
</evidence>
<keyword evidence="9 12" id="KW-0804">Transcription</keyword>
<evidence type="ECO:0000256" key="2">
    <source>
        <dbReference type="ARBA" id="ARBA00004123"/>
    </source>
</evidence>
<gene>
    <name evidence="16" type="ORF">T551_01988</name>
</gene>
<dbReference type="eggNOG" id="KOG2807">
    <property type="taxonomic scope" value="Eukaryota"/>
</dbReference>
<evidence type="ECO:0000256" key="5">
    <source>
        <dbReference type="ARBA" id="ARBA00022763"/>
    </source>
</evidence>
<dbReference type="GeneID" id="28940506"/>
<dbReference type="SMART" id="SM01047">
    <property type="entry name" value="C1_4"/>
    <property type="match status" value="1"/>
</dbReference>
<dbReference type="Gene3D" id="3.30.40.10">
    <property type="entry name" value="Zinc/RING finger domain, C3HC4 (zinc finger)"/>
    <property type="match status" value="1"/>
</dbReference>
<name>A0A0W4ZNU4_PNEJ7</name>
<dbReference type="STRING" id="1408657.A0A0W4ZNU4"/>
<dbReference type="InterPro" id="IPR036465">
    <property type="entry name" value="vWFA_dom_sf"/>
</dbReference>
<comment type="function">
    <text evidence="1">Component of the general transcription and DNA repair factor IIH (TFIIH) core complex, which is involved in general and transcription-coupled nucleotide excision repair (NER) of damaged DNA and, when complexed to TFIIK, in RNA transcription by RNA polymerase II. In NER, TFIIH acts by opening DNA around the lesion to allow the excision of the damaged oligonucleotide and its replacement by a new DNA fragment. In transcription, TFIIH has an essential role in transcription initiation. When the pre-initiation complex (PIC) has been established, TFIIH is required for promoter opening and promoter escape. Phosphorylation of the C-terminal tail (CTD) of the largest subunit of RNA polymerase II by the kinase module TFIIK controls the initiation of transcription.</text>
</comment>
<keyword evidence="5" id="KW-0227">DNA damage</keyword>
<evidence type="ECO:0000256" key="3">
    <source>
        <dbReference type="ARBA" id="ARBA00006092"/>
    </source>
</evidence>